<dbReference type="Gene3D" id="3.40.309.10">
    <property type="entry name" value="Aldehyde Dehydrogenase, Chain A, domain 2"/>
    <property type="match status" value="1"/>
</dbReference>
<comment type="similarity">
    <text evidence="1 4">Belongs to the aldehyde dehydrogenase family.</text>
</comment>
<evidence type="ECO:0000256" key="2">
    <source>
        <dbReference type="ARBA" id="ARBA00023002"/>
    </source>
</evidence>
<dbReference type="EMBL" id="JBHRUV010000017">
    <property type="protein sequence ID" value="MFC3265596.1"/>
    <property type="molecule type" value="Genomic_DNA"/>
</dbReference>
<feature type="active site" evidence="3">
    <location>
        <position position="268"/>
    </location>
</feature>
<organism evidence="6 7">
    <name type="scientific">Camelimonas abortus</name>
    <dbReference type="NCBI Taxonomy" id="1017184"/>
    <lineage>
        <taxon>Bacteria</taxon>
        <taxon>Pseudomonadati</taxon>
        <taxon>Pseudomonadota</taxon>
        <taxon>Alphaproteobacteria</taxon>
        <taxon>Hyphomicrobiales</taxon>
        <taxon>Chelatococcaceae</taxon>
        <taxon>Camelimonas</taxon>
    </lineage>
</organism>
<dbReference type="SUPFAM" id="SSF53720">
    <property type="entry name" value="ALDH-like"/>
    <property type="match status" value="1"/>
</dbReference>
<keyword evidence="7" id="KW-1185">Reference proteome</keyword>
<dbReference type="InterPro" id="IPR029510">
    <property type="entry name" value="Ald_DH_CS_GLU"/>
</dbReference>
<dbReference type="Pfam" id="PF00171">
    <property type="entry name" value="Aldedh"/>
    <property type="match status" value="1"/>
</dbReference>
<comment type="caution">
    <text evidence="6">The sequence shown here is derived from an EMBL/GenBank/DDBJ whole genome shotgun (WGS) entry which is preliminary data.</text>
</comment>
<dbReference type="InterPro" id="IPR016161">
    <property type="entry name" value="Ald_DH/histidinol_DH"/>
</dbReference>
<dbReference type="Proteomes" id="UP001595536">
    <property type="component" value="Unassembled WGS sequence"/>
</dbReference>
<keyword evidence="2 4" id="KW-0560">Oxidoreductase</keyword>
<dbReference type="InterPro" id="IPR016160">
    <property type="entry name" value="Ald_DH_CS_CYS"/>
</dbReference>
<reference evidence="7" key="1">
    <citation type="journal article" date="2019" name="Int. J. Syst. Evol. Microbiol.">
        <title>The Global Catalogue of Microorganisms (GCM) 10K type strain sequencing project: providing services to taxonomists for standard genome sequencing and annotation.</title>
        <authorList>
            <consortium name="The Broad Institute Genomics Platform"/>
            <consortium name="The Broad Institute Genome Sequencing Center for Infectious Disease"/>
            <person name="Wu L."/>
            <person name="Ma J."/>
        </authorList>
    </citation>
    <scope>NUCLEOTIDE SEQUENCE [LARGE SCALE GENOMIC DNA]</scope>
    <source>
        <strain evidence="7">CCM 7941</strain>
    </source>
</reference>
<dbReference type="InterPro" id="IPR016163">
    <property type="entry name" value="Ald_DH_C"/>
</dbReference>
<gene>
    <name evidence="6" type="ORF">ACFOEX_04345</name>
</gene>
<dbReference type="InterPro" id="IPR016162">
    <property type="entry name" value="Ald_DH_N"/>
</dbReference>
<evidence type="ECO:0000313" key="6">
    <source>
        <dbReference type="EMBL" id="MFC3265596.1"/>
    </source>
</evidence>
<evidence type="ECO:0000256" key="4">
    <source>
        <dbReference type="RuleBase" id="RU003345"/>
    </source>
</evidence>
<evidence type="ECO:0000256" key="1">
    <source>
        <dbReference type="ARBA" id="ARBA00009986"/>
    </source>
</evidence>
<evidence type="ECO:0000256" key="3">
    <source>
        <dbReference type="PROSITE-ProRule" id="PRU10007"/>
    </source>
</evidence>
<feature type="domain" description="Aldehyde dehydrogenase" evidence="5">
    <location>
        <begin position="32"/>
        <end position="491"/>
    </location>
</feature>
<evidence type="ECO:0000259" key="5">
    <source>
        <dbReference type="Pfam" id="PF00171"/>
    </source>
</evidence>
<dbReference type="RefSeq" id="WP_376832678.1">
    <property type="nucleotide sequence ID" value="NZ_JBHLWR010000006.1"/>
</dbReference>
<dbReference type="GO" id="GO:0016491">
    <property type="term" value="F:oxidoreductase activity"/>
    <property type="evidence" value="ECO:0007669"/>
    <property type="project" value="UniProtKB-KW"/>
</dbReference>
<dbReference type="PANTHER" id="PTHR43353:SF5">
    <property type="entry name" value="SUCCINATE-SEMIALDEHYDE DEHYDROGENASE, MITOCHONDRIAL"/>
    <property type="match status" value="1"/>
</dbReference>
<dbReference type="CDD" id="cd07103">
    <property type="entry name" value="ALDH_F5_SSADH_GabD"/>
    <property type="match status" value="1"/>
</dbReference>
<dbReference type="PANTHER" id="PTHR43353">
    <property type="entry name" value="SUCCINATE-SEMIALDEHYDE DEHYDROGENASE, MITOCHONDRIAL"/>
    <property type="match status" value="1"/>
</dbReference>
<sequence>MRAAGEEIARRAGIVLRDPSLLTDHAPVAGEWIAPQGDGGLPVINPASGQLIARVPNLGPEAARRAIDAAHAAQQEWARRPARDRARILRRWYDLVVENVDDLALILTREQGKPLAEARAEILSNAAYLEWFGEEAKRVYGDVTPAAAPDQRILVLKQPVGVCAAITPWNFPNGMITRKVGPALAAGCAMVLKPAPQTPLSAFALAILAGRAGVPAPLFSVITGDAEPLGLEFCHNPRVAKISFTGSTRVGRWLLREASGGVKRLSLELGGNAPFIVFDDADLDAAVAGAIASKFRNSGQTCVCANRIYVQEGVAGAFAQKLAEKAAQLRLGDGLDPDTQQGPLISEAAVRKVEEHLADALAKGAKLLTGGRRASLGGTYFEPTVITGVTQEMRVTKEETFGPLAPVISFRDEAEVIAMANDTEFGLAAYFYSRDMARIWRVAEALQTGMVGVNAPSLANEMAPFGGVKQSGLGREGSRYGIDGYLEIKYVLLGGVDPA</sequence>
<dbReference type="InterPro" id="IPR010102">
    <property type="entry name" value="Succ_semiAld_DH"/>
</dbReference>
<evidence type="ECO:0000313" key="7">
    <source>
        <dbReference type="Proteomes" id="UP001595536"/>
    </source>
</evidence>
<dbReference type="NCBIfam" id="TIGR01780">
    <property type="entry name" value="SSADH"/>
    <property type="match status" value="1"/>
</dbReference>
<proteinExistence type="inferred from homology"/>
<dbReference type="InterPro" id="IPR050740">
    <property type="entry name" value="Aldehyde_DH_Superfamily"/>
</dbReference>
<dbReference type="InterPro" id="IPR015590">
    <property type="entry name" value="Aldehyde_DH_dom"/>
</dbReference>
<dbReference type="PROSITE" id="PS00687">
    <property type="entry name" value="ALDEHYDE_DEHYDR_GLU"/>
    <property type="match status" value="1"/>
</dbReference>
<accession>A0ABV7LCL7</accession>
<protein>
    <submittedName>
        <fullName evidence="6">NAD-dependent succinate-semialdehyde dehydrogenase</fullName>
        <ecNumber evidence="6">1.2.1.-</ecNumber>
    </submittedName>
</protein>
<name>A0ABV7LCL7_9HYPH</name>
<dbReference type="PROSITE" id="PS00070">
    <property type="entry name" value="ALDEHYDE_DEHYDR_CYS"/>
    <property type="match status" value="1"/>
</dbReference>
<dbReference type="EC" id="1.2.1.-" evidence="6"/>
<dbReference type="Gene3D" id="3.40.605.10">
    <property type="entry name" value="Aldehyde Dehydrogenase, Chain A, domain 1"/>
    <property type="match status" value="1"/>
</dbReference>